<accession>A0A354YZ61</accession>
<protein>
    <recommendedName>
        <fullName evidence="4">ABC-2 transporter permease</fullName>
    </recommendedName>
</protein>
<evidence type="ECO:0000256" key="1">
    <source>
        <dbReference type="SAM" id="Phobius"/>
    </source>
</evidence>
<dbReference type="Proteomes" id="UP000263273">
    <property type="component" value="Unassembled WGS sequence"/>
</dbReference>
<gene>
    <name evidence="2" type="ORF">DDZ44_11890</name>
</gene>
<name>A0A354YZ61_9FIRM</name>
<dbReference type="PANTHER" id="PTHR41309:SF2">
    <property type="entry name" value="MEMBRANE PROTEIN"/>
    <property type="match status" value="1"/>
</dbReference>
<evidence type="ECO:0000313" key="3">
    <source>
        <dbReference type="Proteomes" id="UP000263273"/>
    </source>
</evidence>
<feature type="transmembrane region" description="Helical" evidence="1">
    <location>
        <begin position="120"/>
        <end position="141"/>
    </location>
</feature>
<dbReference type="AlphaFoldDB" id="A0A354YZ61"/>
<dbReference type="InterPro" id="IPR025699">
    <property type="entry name" value="ABC2_memb-like"/>
</dbReference>
<proteinExistence type="predicted"/>
<dbReference type="Pfam" id="PF13346">
    <property type="entry name" value="ABC2_membrane_5"/>
    <property type="match status" value="1"/>
</dbReference>
<dbReference type="EMBL" id="DNZF01000257">
    <property type="protein sequence ID" value="HBK54628.1"/>
    <property type="molecule type" value="Genomic_DNA"/>
</dbReference>
<dbReference type="PANTHER" id="PTHR41309">
    <property type="entry name" value="MEMBRANE PROTEIN-RELATED"/>
    <property type="match status" value="1"/>
</dbReference>
<comment type="caution">
    <text evidence="2">The sequence shown here is derived from an EMBL/GenBank/DDBJ whole genome shotgun (WGS) entry which is preliminary data.</text>
</comment>
<keyword evidence="1" id="KW-0812">Transmembrane</keyword>
<organism evidence="2 3">
    <name type="scientific">Syntrophomonas wolfei</name>
    <dbReference type="NCBI Taxonomy" id="863"/>
    <lineage>
        <taxon>Bacteria</taxon>
        <taxon>Bacillati</taxon>
        <taxon>Bacillota</taxon>
        <taxon>Clostridia</taxon>
        <taxon>Eubacteriales</taxon>
        <taxon>Syntrophomonadaceae</taxon>
        <taxon>Syntrophomonas</taxon>
    </lineage>
</organism>
<feature type="transmembrane region" description="Helical" evidence="1">
    <location>
        <begin position="79"/>
        <end position="108"/>
    </location>
</feature>
<feature type="transmembrane region" description="Helical" evidence="1">
    <location>
        <begin position="191"/>
        <end position="217"/>
    </location>
</feature>
<keyword evidence="1" id="KW-1133">Transmembrane helix</keyword>
<sequence length="221" mass="24051">MDKLVLKDLLVLKKSMYWALVYLLAILLIFSMNPPLDKFLYIMAAYGAAYILIMGALMAEYENQTDMLLNSLPVNRCEIILSKYLSALVLTLLTLCVAGTLGLAINLLPLPLAIRFMNGVDVGIVLIMVAVTLAIVMPMNLKFGNQAARVTIVMFFMLLFFAPVGIKGYIMDNSQTEWAQALINIAVSQPSVLLAAGAGGGILLLGLSIIVSLRIYAAIDF</sequence>
<reference evidence="2 3" key="1">
    <citation type="journal article" date="2018" name="Nat. Biotechnol.">
        <title>A standardized bacterial taxonomy based on genome phylogeny substantially revises the tree of life.</title>
        <authorList>
            <person name="Parks D.H."/>
            <person name="Chuvochina M."/>
            <person name="Waite D.W."/>
            <person name="Rinke C."/>
            <person name="Skarshewski A."/>
            <person name="Chaumeil P.A."/>
            <person name="Hugenholtz P."/>
        </authorList>
    </citation>
    <scope>NUCLEOTIDE SEQUENCE [LARGE SCALE GENOMIC DNA]</scope>
    <source>
        <strain evidence="2">UBA10948</strain>
    </source>
</reference>
<feature type="transmembrane region" description="Helical" evidence="1">
    <location>
        <begin position="147"/>
        <end position="170"/>
    </location>
</feature>
<evidence type="ECO:0000313" key="2">
    <source>
        <dbReference type="EMBL" id="HBK54628.1"/>
    </source>
</evidence>
<evidence type="ECO:0008006" key="4">
    <source>
        <dbReference type="Google" id="ProtNLM"/>
    </source>
</evidence>
<feature type="transmembrane region" description="Helical" evidence="1">
    <location>
        <begin position="15"/>
        <end position="32"/>
    </location>
</feature>
<keyword evidence="1" id="KW-0472">Membrane</keyword>
<feature type="transmembrane region" description="Helical" evidence="1">
    <location>
        <begin position="39"/>
        <end position="59"/>
    </location>
</feature>